<keyword evidence="2" id="KW-0624">Polysaccharide degradation</keyword>
<dbReference type="PROSITE" id="PS50853">
    <property type="entry name" value="FN3"/>
    <property type="match status" value="1"/>
</dbReference>
<dbReference type="InterPro" id="IPR003961">
    <property type="entry name" value="FN3_dom"/>
</dbReference>
<feature type="region of interest" description="Disordered" evidence="3">
    <location>
        <begin position="1263"/>
        <end position="1283"/>
    </location>
</feature>
<evidence type="ECO:0000256" key="2">
    <source>
        <dbReference type="ARBA" id="ARBA00023326"/>
    </source>
</evidence>
<name>A0A345HI58_9ACTN</name>
<dbReference type="Gene3D" id="2.60.40.10">
    <property type="entry name" value="Immunoglobulins"/>
    <property type="match status" value="1"/>
</dbReference>
<protein>
    <submittedName>
        <fullName evidence="5">Tat pathway signal protein</fullName>
    </submittedName>
</protein>
<evidence type="ECO:0000256" key="1">
    <source>
        <dbReference type="ARBA" id="ARBA00023295"/>
    </source>
</evidence>
<evidence type="ECO:0000313" key="6">
    <source>
        <dbReference type="Proteomes" id="UP000253868"/>
    </source>
</evidence>
<evidence type="ECO:0000313" key="5">
    <source>
        <dbReference type="EMBL" id="AXG76382.1"/>
    </source>
</evidence>
<reference evidence="6" key="1">
    <citation type="submission" date="2018-07" db="EMBL/GenBank/DDBJ databases">
        <authorList>
            <person name="Zhao J."/>
        </authorList>
    </citation>
    <scope>NUCLEOTIDE SEQUENCE [LARGE SCALE GENOMIC DNA]</scope>
    <source>
        <strain evidence="6">GSSD-12</strain>
    </source>
</reference>
<dbReference type="PROSITE" id="PS51318">
    <property type="entry name" value="TAT"/>
    <property type="match status" value="1"/>
</dbReference>
<keyword evidence="1" id="KW-0326">Glycosidase</keyword>
<dbReference type="InterPro" id="IPR006311">
    <property type="entry name" value="TAT_signal"/>
</dbReference>
<feature type="compositionally biased region" description="Gly residues" evidence="3">
    <location>
        <begin position="1049"/>
        <end position="1060"/>
    </location>
</feature>
<keyword evidence="1" id="KW-0378">Hydrolase</keyword>
<organism evidence="5 6">
    <name type="scientific">Streptomyces paludis</name>
    <dbReference type="NCBI Taxonomy" id="2282738"/>
    <lineage>
        <taxon>Bacteria</taxon>
        <taxon>Bacillati</taxon>
        <taxon>Actinomycetota</taxon>
        <taxon>Actinomycetes</taxon>
        <taxon>Kitasatosporales</taxon>
        <taxon>Streptomycetaceae</taxon>
        <taxon>Streptomyces</taxon>
    </lineage>
</organism>
<gene>
    <name evidence="5" type="ORF">DVK44_00330</name>
</gene>
<dbReference type="InterPro" id="IPR008979">
    <property type="entry name" value="Galactose-bd-like_sf"/>
</dbReference>
<dbReference type="EMBL" id="CP031194">
    <property type="protein sequence ID" value="AXG76382.1"/>
    <property type="molecule type" value="Genomic_DNA"/>
</dbReference>
<dbReference type="Proteomes" id="UP000253868">
    <property type="component" value="Chromosome"/>
</dbReference>
<dbReference type="GO" id="GO:0000272">
    <property type="term" value="P:polysaccharide catabolic process"/>
    <property type="evidence" value="ECO:0007669"/>
    <property type="project" value="UniProtKB-KW"/>
</dbReference>
<keyword evidence="6" id="KW-1185">Reference proteome</keyword>
<dbReference type="RefSeq" id="WP_114657569.1">
    <property type="nucleotide sequence ID" value="NZ_CP031194.1"/>
</dbReference>
<feature type="region of interest" description="Disordered" evidence="3">
    <location>
        <begin position="1033"/>
        <end position="1060"/>
    </location>
</feature>
<dbReference type="SMART" id="SM00060">
    <property type="entry name" value="FN3"/>
    <property type="match status" value="2"/>
</dbReference>
<dbReference type="GO" id="GO:0016798">
    <property type="term" value="F:hydrolase activity, acting on glycosyl bonds"/>
    <property type="evidence" value="ECO:0007669"/>
    <property type="project" value="UniProtKB-KW"/>
</dbReference>
<dbReference type="KEGG" id="spad:DVK44_00330"/>
<dbReference type="InterPro" id="IPR036116">
    <property type="entry name" value="FN3_sf"/>
</dbReference>
<dbReference type="OrthoDB" id="273342at2"/>
<dbReference type="CDD" id="cd00063">
    <property type="entry name" value="FN3"/>
    <property type="match status" value="1"/>
</dbReference>
<dbReference type="Gene3D" id="2.60.120.260">
    <property type="entry name" value="Galactose-binding domain-like"/>
    <property type="match status" value="1"/>
</dbReference>
<accession>A0A345HI58</accession>
<keyword evidence="2" id="KW-0119">Carbohydrate metabolism</keyword>
<sequence>MPSAELSRRNFVQIAGAGSAAAAASGWLWQSAPAAYAAESATATGPAGPKPAGLIDRLVLGDTASEAAHGFTTDGSEIVTGGNGVKARTATPLDPVAARGGELRFTLRTDPQAQNYLTLKLWGDDGSAYTTLAYINGEQIGYRRNHDTPAISFGFSGQVPGRFHYSTVLLPLEMTRGRSRAEITLRTYEGSFSGKVTQNSRPYYGVYTHTDARLDLSGENLTTYRPPTALADDLSDTEKQKLVDGFRTTQIALFNRLSAQVDAAATGRMSIVRYVDELRYYAQALTTEWSPAATAAERRAALLRIFKSVDNHVKDYYGNTRLVLRGGHQGDWGGYYGALGEALYLVENVIADPEVYGADAFTAFLDEEFTTGTQDGADSIKGVDLDGGRLTRRAAWGRCLKANFDFARSRLSYIYNQMFYTYEGAWKAHEGLRVIGSAFYEGRARSHAILGEALGLVPFLGEEVLVGPEEEELDLFHSLFYHDGTARFTDAYVNIVGKGLAKSKLDRAGHVVRRLPYGKHYTGITAAGLTRENTYVGNYGEASRYIGEYFFRTWGHRGDEELNDRILKLALRNVHARGYTRYASVDDKGNRVMRIIGSIDERNWYWPGIPAYGPRINEGQSLFTSGFEPHMARHAERYRGSEWAPYWEYAREAVGFAQQQLADRQYFNGFAQVTANPKADLRLPDTYAHLTGGRARHSRLGTAQAGKVMPQTDFRAYTGGELTALGVRDTDYQRFAWIDVDNMFVSLRDGDTRIFGSLYQSNRGVAGNGRLHVITPTHEHVVQIQTNGLFQYRDYYARMDAIDADFMEDINTGDNWAPQALAGEICPIAYQPGIGTVRRENFEADTPFSGYTDFLTARYGTYLFGVNTTRAAYGNKQTYRLAVPANHRGSTVLDLVSGKNLRITGGHITVEPFTAVVLKLSDTATTAPLPSVVRYVTALPADTSITVAWTPTAGAATYTVKRAPRAEGPYTTVATGLTGLAWHDTKVQRGSGYFYTVTAVNGAGTGWSSWRAAVTLDAPVSRRLTGTGWRDDRLGSQRRGTTSLHSTTSGGGATIAVTGGDGTGLGEGDDYMVATRDIEDSLLLVSRVLAGSGTVTARVDDRRGALTGLMLRDRLHPDTRYLYFGADATGKLVLANRTRDSRHDWQDDIRSPLDAGISGFTAADHPHLRLVRDYETHQVIAHASADGTTWTYVGALFTPFPYAVHAGVASSGSAVFTAVKVTGTAGGALRPYVAGHTADRFTVAWNKPEDAVAFTVHRTADAKTAATDPRTRPAGWEKAVTGTRERSYTEKELRHGKRWFKVVATLADGGTRVSEDSALAVAETLAEVIARARATDRAAWTKKSYAAFTAEIDRIERAGGDQETRVDAVYAAYALLVSTDTLLTRFSVTRDMVEASTVEWPGTGTKASNGWRLFDGDPATYTDTLAAESWVDIDAGTAGPITIDKIRFHPRAGQLARANGTVFRGSDDGLTWTDLHTISGVSAAQWYEVALGRTASYRRIRIYDNHDGRVNLGEVEFWSYLPDEE</sequence>
<proteinExistence type="predicted"/>
<evidence type="ECO:0000259" key="4">
    <source>
        <dbReference type="PROSITE" id="PS50853"/>
    </source>
</evidence>
<dbReference type="InterPro" id="IPR013783">
    <property type="entry name" value="Ig-like_fold"/>
</dbReference>
<dbReference type="SUPFAM" id="SSF49785">
    <property type="entry name" value="Galactose-binding domain-like"/>
    <property type="match status" value="1"/>
</dbReference>
<feature type="domain" description="Fibronectin type-III" evidence="4">
    <location>
        <begin position="929"/>
        <end position="1021"/>
    </location>
</feature>
<evidence type="ECO:0000256" key="3">
    <source>
        <dbReference type="SAM" id="MobiDB-lite"/>
    </source>
</evidence>
<dbReference type="SUPFAM" id="SSF49265">
    <property type="entry name" value="Fibronectin type III"/>
    <property type="match status" value="1"/>
</dbReference>